<keyword evidence="1" id="KW-0812">Transmembrane</keyword>
<keyword evidence="1" id="KW-1133">Transmembrane helix</keyword>
<dbReference type="STRING" id="1359163.NLO413_0146"/>
<keyword evidence="1" id="KW-0472">Membrane</keyword>
<evidence type="ECO:0000313" key="2">
    <source>
        <dbReference type="EMBL" id="KJV68782.1"/>
    </source>
</evidence>
<evidence type="ECO:0000256" key="1">
    <source>
        <dbReference type="SAM" id="Phobius"/>
    </source>
</evidence>
<dbReference type="EMBL" id="LANX01000001">
    <property type="protein sequence ID" value="KJV68782.1"/>
    <property type="molecule type" value="Genomic_DNA"/>
</dbReference>
<keyword evidence="3" id="KW-1185">Reference proteome</keyword>
<organism evidence="2 3">
    <name type="scientific">Candidatus Neoehrlichia procyonis str. RAC413</name>
    <dbReference type="NCBI Taxonomy" id="1359163"/>
    <lineage>
        <taxon>Bacteria</taxon>
        <taxon>Pseudomonadati</taxon>
        <taxon>Pseudomonadota</taxon>
        <taxon>Alphaproteobacteria</taxon>
        <taxon>Rickettsiales</taxon>
        <taxon>Anaplasmataceae</taxon>
        <taxon>Candidatus Neoehrlichia</taxon>
    </lineage>
</organism>
<protein>
    <submittedName>
        <fullName evidence="2">Uncharacterized protein</fullName>
    </submittedName>
</protein>
<dbReference type="RefSeq" id="WP_045808630.1">
    <property type="nucleotide sequence ID" value="NZ_LANX01000001.1"/>
</dbReference>
<feature type="transmembrane region" description="Helical" evidence="1">
    <location>
        <begin position="85"/>
        <end position="106"/>
    </location>
</feature>
<proteinExistence type="predicted"/>
<sequence>MIKNKVNKNENEKVFDAKEGSLLPVFDEKKICKKNIKLFTYYNILDTAKDITYSFLKGVIIGGPISAVLYVGIYYCKNNKVDNNIIICLSIIFNVIAISCVALWIYSKELNNEEAVARDRSLMGSLVKGSLLSVSDVGRSI</sequence>
<name>A0A0F3NM52_9RICK</name>
<dbReference type="AlphaFoldDB" id="A0A0F3NM52"/>
<feature type="transmembrane region" description="Helical" evidence="1">
    <location>
        <begin position="51"/>
        <end position="73"/>
    </location>
</feature>
<reference evidence="2 3" key="1">
    <citation type="submission" date="2015-02" db="EMBL/GenBank/DDBJ databases">
        <title>Genome Sequencing of Rickettsiales.</title>
        <authorList>
            <person name="Daugherty S.C."/>
            <person name="Su Q."/>
            <person name="Abolude K."/>
            <person name="Beier-Sexton M."/>
            <person name="Carlyon J.A."/>
            <person name="Carter R."/>
            <person name="Day N.P."/>
            <person name="Dumler S.J."/>
            <person name="Dyachenko V."/>
            <person name="Godinez A."/>
            <person name="Kurtti T.J."/>
            <person name="Lichay M."/>
            <person name="Mullins K.E."/>
            <person name="Ott S."/>
            <person name="Pappas-Brown V."/>
            <person name="Paris D.H."/>
            <person name="Patel P."/>
            <person name="Richards A.L."/>
            <person name="Sadzewicz L."/>
            <person name="Sears K."/>
            <person name="Seidman D."/>
            <person name="Sengamalay N."/>
            <person name="Stenos J."/>
            <person name="Tallon L.J."/>
            <person name="Vincent G."/>
            <person name="Fraser C.M."/>
            <person name="Munderloh U."/>
            <person name="Dunning-Hotopp J.C."/>
        </authorList>
    </citation>
    <scope>NUCLEOTIDE SEQUENCE [LARGE SCALE GENOMIC DNA]</scope>
    <source>
        <strain evidence="2 3">RAC413</strain>
    </source>
</reference>
<evidence type="ECO:0000313" key="3">
    <source>
        <dbReference type="Proteomes" id="UP000033562"/>
    </source>
</evidence>
<dbReference type="Proteomes" id="UP000033562">
    <property type="component" value="Unassembled WGS sequence"/>
</dbReference>
<accession>A0A0F3NM52</accession>
<gene>
    <name evidence="2" type="ORF">NLO413_0146</name>
</gene>
<comment type="caution">
    <text evidence="2">The sequence shown here is derived from an EMBL/GenBank/DDBJ whole genome shotgun (WGS) entry which is preliminary data.</text>
</comment>